<dbReference type="PROSITE" id="PS50110">
    <property type="entry name" value="RESPONSE_REGULATORY"/>
    <property type="match status" value="1"/>
</dbReference>
<dbReference type="InterPro" id="IPR036388">
    <property type="entry name" value="WH-like_DNA-bd_sf"/>
</dbReference>
<dbReference type="SMART" id="SM00862">
    <property type="entry name" value="Trans_reg_C"/>
    <property type="match status" value="1"/>
</dbReference>
<dbReference type="GO" id="GO:0005829">
    <property type="term" value="C:cytosol"/>
    <property type="evidence" value="ECO:0007669"/>
    <property type="project" value="TreeGrafter"/>
</dbReference>
<dbReference type="InterPro" id="IPR001867">
    <property type="entry name" value="OmpR/PhoB-type_DNA-bd"/>
</dbReference>
<dbReference type="Pfam" id="PF00072">
    <property type="entry name" value="Response_reg"/>
    <property type="match status" value="1"/>
</dbReference>
<dbReference type="GO" id="GO:0032993">
    <property type="term" value="C:protein-DNA complex"/>
    <property type="evidence" value="ECO:0007669"/>
    <property type="project" value="TreeGrafter"/>
</dbReference>
<dbReference type="SMART" id="SM00448">
    <property type="entry name" value="REC"/>
    <property type="match status" value="1"/>
</dbReference>
<evidence type="ECO:0000259" key="10">
    <source>
        <dbReference type="PROSITE" id="PS50110"/>
    </source>
</evidence>
<sequence length="224" mass="26197">MKAKILVVEDDLNIQELICEFLKSQEYEVDSANDGIEALSKFNSNEYDMIILDLMLPNLDGHSTCKMIRNKSDVPIIILTALNDEDNQLKAFEFQVDDYITKPFSFNILVKRVEAVLRRHNKGEENSITYEGLKINCDEYKAYEDGEEIQLTTREFEILNLLISNIHKVLTREMLLDKVWGYDYYGETRIVDSHIKNIRKKLKKSYIQTVKGVGYRLELKDEKE</sequence>
<dbReference type="KEGG" id="clt:CM240_0451"/>
<dbReference type="PANTHER" id="PTHR48111">
    <property type="entry name" value="REGULATOR OF RPOS"/>
    <property type="match status" value="1"/>
</dbReference>
<protein>
    <recommendedName>
        <fullName evidence="1">Stage 0 sporulation protein A homolog</fullName>
    </recommendedName>
</protein>
<evidence type="ECO:0000256" key="2">
    <source>
        <dbReference type="ARBA" id="ARBA00022553"/>
    </source>
</evidence>
<keyword evidence="2 8" id="KW-0597">Phosphoprotein</keyword>
<evidence type="ECO:0000256" key="8">
    <source>
        <dbReference type="PROSITE-ProRule" id="PRU00169"/>
    </source>
</evidence>
<dbReference type="FunFam" id="1.10.10.10:FF:000018">
    <property type="entry name" value="DNA-binding response regulator ResD"/>
    <property type="match status" value="1"/>
</dbReference>
<feature type="modified residue" description="4-aspartylphosphate" evidence="8">
    <location>
        <position position="53"/>
    </location>
</feature>
<proteinExistence type="predicted"/>
<evidence type="ECO:0000256" key="9">
    <source>
        <dbReference type="PROSITE-ProRule" id="PRU01091"/>
    </source>
</evidence>
<evidence type="ECO:0000313" key="12">
    <source>
        <dbReference type="EMBL" id="CDM67616.1"/>
    </source>
</evidence>
<keyword evidence="6" id="KW-0804">Transcription</keyword>
<evidence type="ECO:0000256" key="4">
    <source>
        <dbReference type="ARBA" id="ARBA00023015"/>
    </source>
</evidence>
<dbReference type="STRING" id="1216932.CM240_0451"/>
<evidence type="ECO:0000256" key="3">
    <source>
        <dbReference type="ARBA" id="ARBA00023012"/>
    </source>
</evidence>
<dbReference type="PANTHER" id="PTHR48111:SF32">
    <property type="entry name" value="STAGE 0 SPORULATION PROTEIN A HOMOLOG"/>
    <property type="match status" value="1"/>
</dbReference>
<dbReference type="PATRIC" id="fig|1216932.3.peg.434"/>
<evidence type="ECO:0000259" key="11">
    <source>
        <dbReference type="PROSITE" id="PS51755"/>
    </source>
</evidence>
<dbReference type="HOGENOM" id="CLU_000445_30_4_9"/>
<dbReference type="GO" id="GO:0000976">
    <property type="term" value="F:transcription cis-regulatory region binding"/>
    <property type="evidence" value="ECO:0007669"/>
    <property type="project" value="TreeGrafter"/>
</dbReference>
<keyword evidence="4" id="KW-0805">Transcription regulation</keyword>
<keyword evidence="5 9" id="KW-0238">DNA-binding</keyword>
<organism evidence="12 13">
    <name type="scientific">Clostridium bornimense</name>
    <dbReference type="NCBI Taxonomy" id="1216932"/>
    <lineage>
        <taxon>Bacteria</taxon>
        <taxon>Bacillati</taxon>
        <taxon>Bacillota</taxon>
        <taxon>Clostridia</taxon>
        <taxon>Eubacteriales</taxon>
        <taxon>Clostridiaceae</taxon>
        <taxon>Clostridium</taxon>
    </lineage>
</organism>
<dbReference type="SUPFAM" id="SSF52172">
    <property type="entry name" value="CheY-like"/>
    <property type="match status" value="1"/>
</dbReference>
<dbReference type="Pfam" id="PF00486">
    <property type="entry name" value="Trans_reg_C"/>
    <property type="match status" value="1"/>
</dbReference>
<dbReference type="InterPro" id="IPR001789">
    <property type="entry name" value="Sig_transdc_resp-reg_receiver"/>
</dbReference>
<feature type="DNA-binding region" description="OmpR/PhoB-type" evidence="9">
    <location>
        <begin position="125"/>
        <end position="219"/>
    </location>
</feature>
<dbReference type="CDD" id="cd00383">
    <property type="entry name" value="trans_reg_C"/>
    <property type="match status" value="1"/>
</dbReference>
<dbReference type="GO" id="GO:0000156">
    <property type="term" value="F:phosphorelay response regulator activity"/>
    <property type="evidence" value="ECO:0007669"/>
    <property type="project" value="TreeGrafter"/>
</dbReference>
<evidence type="ECO:0000256" key="7">
    <source>
        <dbReference type="ARBA" id="ARBA00024867"/>
    </source>
</evidence>
<dbReference type="Proteomes" id="UP000019426">
    <property type="component" value="Chromosome M2/40_rep1"/>
</dbReference>
<dbReference type="RefSeq" id="WP_044036086.1">
    <property type="nucleotide sequence ID" value="NZ_HG917868.1"/>
</dbReference>
<evidence type="ECO:0000256" key="5">
    <source>
        <dbReference type="ARBA" id="ARBA00023125"/>
    </source>
</evidence>
<dbReference type="eggNOG" id="COG0745">
    <property type="taxonomic scope" value="Bacteria"/>
</dbReference>
<name>W6RSN7_9CLOT</name>
<keyword evidence="3" id="KW-0902">Two-component regulatory system</keyword>
<dbReference type="InterPro" id="IPR011006">
    <property type="entry name" value="CheY-like_superfamily"/>
</dbReference>
<dbReference type="OrthoDB" id="9790442at2"/>
<dbReference type="EMBL" id="HG917868">
    <property type="protein sequence ID" value="CDM67616.1"/>
    <property type="molecule type" value="Genomic_DNA"/>
</dbReference>
<dbReference type="PROSITE" id="PS51755">
    <property type="entry name" value="OMPR_PHOB"/>
    <property type="match status" value="1"/>
</dbReference>
<evidence type="ECO:0000256" key="6">
    <source>
        <dbReference type="ARBA" id="ARBA00023163"/>
    </source>
</evidence>
<dbReference type="Gene3D" id="1.10.10.10">
    <property type="entry name" value="Winged helix-like DNA-binding domain superfamily/Winged helix DNA-binding domain"/>
    <property type="match status" value="1"/>
</dbReference>
<reference evidence="12 13" key="1">
    <citation type="submission" date="2013-11" db="EMBL/GenBank/DDBJ databases">
        <title>Complete genome sequence of Clostridum sp. M2/40.</title>
        <authorList>
            <person name="Wibberg D."/>
            <person name="Puehler A."/>
            <person name="Schlueter A."/>
        </authorList>
    </citation>
    <scope>NUCLEOTIDE SEQUENCE [LARGE SCALE GENOMIC DNA]</scope>
    <source>
        <strain evidence="13">M2/40</strain>
    </source>
</reference>
<gene>
    <name evidence="12" type="primary">vanRB</name>
    <name evidence="12" type="ORF">CM240_0451</name>
</gene>
<dbReference type="Gene3D" id="3.40.50.2300">
    <property type="match status" value="1"/>
</dbReference>
<dbReference type="InterPro" id="IPR039420">
    <property type="entry name" value="WalR-like"/>
</dbReference>
<evidence type="ECO:0000313" key="13">
    <source>
        <dbReference type="Proteomes" id="UP000019426"/>
    </source>
</evidence>
<comment type="function">
    <text evidence="7">May play the central regulatory role in sporulation. It may be an element of the effector pathway responsible for the activation of sporulation genes in response to nutritional stress. Spo0A may act in concert with spo0H (a sigma factor) to control the expression of some genes that are critical to the sporulation process.</text>
</comment>
<dbReference type="AlphaFoldDB" id="W6RSN7"/>
<evidence type="ECO:0000256" key="1">
    <source>
        <dbReference type="ARBA" id="ARBA00018672"/>
    </source>
</evidence>
<keyword evidence="13" id="KW-1185">Reference proteome</keyword>
<dbReference type="FunFam" id="3.40.50.2300:FF:000001">
    <property type="entry name" value="DNA-binding response regulator PhoB"/>
    <property type="match status" value="1"/>
</dbReference>
<dbReference type="CDD" id="cd17574">
    <property type="entry name" value="REC_OmpR"/>
    <property type="match status" value="1"/>
</dbReference>
<feature type="domain" description="Response regulatory" evidence="10">
    <location>
        <begin position="4"/>
        <end position="117"/>
    </location>
</feature>
<accession>W6RSN7</accession>
<feature type="domain" description="OmpR/PhoB-type" evidence="11">
    <location>
        <begin position="125"/>
        <end position="219"/>
    </location>
</feature>
<dbReference type="GO" id="GO:0006355">
    <property type="term" value="P:regulation of DNA-templated transcription"/>
    <property type="evidence" value="ECO:0007669"/>
    <property type="project" value="InterPro"/>
</dbReference>